<keyword evidence="1" id="KW-0614">Plasmid</keyword>
<organism evidence="1 2">
    <name type="scientific">Myroides odoratimimus</name>
    <dbReference type="NCBI Taxonomy" id="76832"/>
    <lineage>
        <taxon>Bacteria</taxon>
        <taxon>Pseudomonadati</taxon>
        <taxon>Bacteroidota</taxon>
        <taxon>Flavobacteriia</taxon>
        <taxon>Flavobacteriales</taxon>
        <taxon>Flavobacteriaceae</taxon>
        <taxon>Myroides</taxon>
    </lineage>
</organism>
<name>A0AAI8C994_9FLAO</name>
<dbReference type="EMBL" id="CP013691">
    <property type="protein sequence ID" value="ALU28482.1"/>
    <property type="molecule type" value="Genomic_DNA"/>
</dbReference>
<protein>
    <submittedName>
        <fullName evidence="1">Uncharacterized protein</fullName>
    </submittedName>
</protein>
<dbReference type="KEGG" id="mod:AS202_20095"/>
<geneLocation type="plasmid" evidence="1 2">
    <name>p63039</name>
</geneLocation>
<dbReference type="RefSeq" id="WP_058700116.1">
    <property type="nucleotide sequence ID" value="NZ_CP013691.1"/>
</dbReference>
<dbReference type="Proteomes" id="UP000069030">
    <property type="component" value="Plasmid p63039"/>
</dbReference>
<evidence type="ECO:0000313" key="2">
    <source>
        <dbReference type="Proteomes" id="UP000069030"/>
    </source>
</evidence>
<evidence type="ECO:0000313" key="1">
    <source>
        <dbReference type="EMBL" id="ALU28482.1"/>
    </source>
</evidence>
<sequence length="126" mass="15137">MIVVKHPLDEISKNQQRFIDSVSEQDKEYHSLLFSYGNSVYIYYQIEIEPTLIDYEEWLEGLSHEIKTEMQTKGFEECKTILSFTRYVLEKSDIGMEEFVKQKMGIEKYNQYKNLLDPEFLNEMKK</sequence>
<proteinExistence type="predicted"/>
<reference evidence="2" key="1">
    <citation type="journal article" date="2016" name="J. Zhejiang Univ. Sci. B">
        <title>Antibiotic resistance mechanisms of Myroides sp.</title>
        <authorList>
            <person name="Hu S."/>
            <person name="Yuan S."/>
            <person name="Qu H."/>
            <person name="Jiang T."/>
            <person name="Zhou Y."/>
            <person name="Wang M."/>
            <person name="Ming D."/>
        </authorList>
    </citation>
    <scope>NUCLEOTIDE SEQUENCE [LARGE SCALE GENOMIC DNA]</scope>
    <source>
        <strain evidence="2">PR63039</strain>
    </source>
</reference>
<gene>
    <name evidence="1" type="ORF">AS202_20095</name>
</gene>
<accession>A0AAI8C994</accession>
<dbReference type="AlphaFoldDB" id="A0AAI8C994"/>